<dbReference type="EMBL" id="BAABME010002527">
    <property type="protein sequence ID" value="GAA0155035.1"/>
    <property type="molecule type" value="Genomic_DNA"/>
</dbReference>
<sequence length="142" mass="15535">MVETPYFLPFISPKSIAKKKPFFIPLHPWFIKLCFSRPKGQGYNSDDRSSSSSQVSSSLDALARSEGLPQGVAFGFISHSKSNGALPRSGKHKADAHAFSTYWGDKLPMPLQFYTDFRVLKAVGLSPIADADLGALEALRVS</sequence>
<evidence type="ECO:0000256" key="1">
    <source>
        <dbReference type="SAM" id="MobiDB-lite"/>
    </source>
</evidence>
<feature type="compositionally biased region" description="Low complexity" evidence="1">
    <location>
        <begin position="50"/>
        <end position="60"/>
    </location>
</feature>
<organism evidence="2 3">
    <name type="scientific">Lithospermum erythrorhizon</name>
    <name type="common">Purple gromwell</name>
    <name type="synonym">Lithospermum officinale var. erythrorhizon</name>
    <dbReference type="NCBI Taxonomy" id="34254"/>
    <lineage>
        <taxon>Eukaryota</taxon>
        <taxon>Viridiplantae</taxon>
        <taxon>Streptophyta</taxon>
        <taxon>Embryophyta</taxon>
        <taxon>Tracheophyta</taxon>
        <taxon>Spermatophyta</taxon>
        <taxon>Magnoliopsida</taxon>
        <taxon>eudicotyledons</taxon>
        <taxon>Gunneridae</taxon>
        <taxon>Pentapetalae</taxon>
        <taxon>asterids</taxon>
        <taxon>lamiids</taxon>
        <taxon>Boraginales</taxon>
        <taxon>Boraginaceae</taxon>
        <taxon>Boraginoideae</taxon>
        <taxon>Lithospermeae</taxon>
        <taxon>Lithospermum</taxon>
    </lineage>
</organism>
<comment type="caution">
    <text evidence="2">The sequence shown here is derived from an EMBL/GenBank/DDBJ whole genome shotgun (WGS) entry which is preliminary data.</text>
</comment>
<name>A0AAV3PTJ2_LITER</name>
<evidence type="ECO:0000313" key="2">
    <source>
        <dbReference type="EMBL" id="GAA0155035.1"/>
    </source>
</evidence>
<reference evidence="2 3" key="1">
    <citation type="submission" date="2024-01" db="EMBL/GenBank/DDBJ databases">
        <title>The complete chloroplast genome sequence of Lithospermum erythrorhizon: insights into the phylogenetic relationship among Boraginaceae species and the maternal lineages of purple gromwells.</title>
        <authorList>
            <person name="Okada T."/>
            <person name="Watanabe K."/>
        </authorList>
    </citation>
    <scope>NUCLEOTIDE SEQUENCE [LARGE SCALE GENOMIC DNA]</scope>
</reference>
<accession>A0AAV3PTJ2</accession>
<evidence type="ECO:0000313" key="3">
    <source>
        <dbReference type="Proteomes" id="UP001454036"/>
    </source>
</evidence>
<dbReference type="AlphaFoldDB" id="A0AAV3PTJ2"/>
<gene>
    <name evidence="2" type="ORF">LIER_12858</name>
</gene>
<proteinExistence type="predicted"/>
<dbReference type="Proteomes" id="UP001454036">
    <property type="component" value="Unassembled WGS sequence"/>
</dbReference>
<keyword evidence="3" id="KW-1185">Reference proteome</keyword>
<protein>
    <submittedName>
        <fullName evidence="2">Uncharacterized protein</fullName>
    </submittedName>
</protein>
<feature type="region of interest" description="Disordered" evidence="1">
    <location>
        <begin position="40"/>
        <end position="62"/>
    </location>
</feature>